<organism evidence="1 2">
    <name type="scientific">Marchantia polymorpha</name>
    <name type="common">Common liverwort</name>
    <name type="synonym">Marchantia aquatica</name>
    <dbReference type="NCBI Taxonomy" id="3197"/>
    <lineage>
        <taxon>Eukaryota</taxon>
        <taxon>Viridiplantae</taxon>
        <taxon>Streptophyta</taxon>
        <taxon>Embryophyta</taxon>
        <taxon>Marchantiophyta</taxon>
        <taxon>Marchantiopsida</taxon>
        <taxon>Marchantiidae</taxon>
        <taxon>Marchantiales</taxon>
        <taxon>Marchantiaceae</taxon>
        <taxon>Marchantia</taxon>
    </lineage>
</organism>
<keyword evidence="2" id="KW-1185">Reference proteome</keyword>
<gene>
    <name evidence="1" type="ORF">MARPO_0078s0060</name>
</gene>
<evidence type="ECO:0000313" key="1">
    <source>
        <dbReference type="EMBL" id="PTQ34659.1"/>
    </source>
</evidence>
<dbReference type="Gramene" id="Mp5g00610.1">
    <property type="protein sequence ID" value="Mp5g00610.1.cds1"/>
    <property type="gene ID" value="Mp5g00610"/>
</dbReference>
<proteinExistence type="predicted"/>
<sequence length="80" mass="9067">MRFWTKAKSSLALNCLLTGHRHQTGSSGIVHKSYPPGHLEKRLTATTVEVNVFCRVKIECTRKTLAWQTIKFEALGTMYS</sequence>
<dbReference type="Proteomes" id="UP000244005">
    <property type="component" value="Unassembled WGS sequence"/>
</dbReference>
<accession>A0A2R6WLB7</accession>
<protein>
    <submittedName>
        <fullName evidence="1">Uncharacterized protein</fullName>
    </submittedName>
</protein>
<reference evidence="2" key="1">
    <citation type="journal article" date="2017" name="Cell">
        <title>Insights into land plant evolution garnered from the Marchantia polymorpha genome.</title>
        <authorList>
            <person name="Bowman J.L."/>
            <person name="Kohchi T."/>
            <person name="Yamato K.T."/>
            <person name="Jenkins J."/>
            <person name="Shu S."/>
            <person name="Ishizaki K."/>
            <person name="Yamaoka S."/>
            <person name="Nishihama R."/>
            <person name="Nakamura Y."/>
            <person name="Berger F."/>
            <person name="Adam C."/>
            <person name="Aki S.S."/>
            <person name="Althoff F."/>
            <person name="Araki T."/>
            <person name="Arteaga-Vazquez M.A."/>
            <person name="Balasubrmanian S."/>
            <person name="Barry K."/>
            <person name="Bauer D."/>
            <person name="Boehm C.R."/>
            <person name="Briginshaw L."/>
            <person name="Caballero-Perez J."/>
            <person name="Catarino B."/>
            <person name="Chen F."/>
            <person name="Chiyoda S."/>
            <person name="Chovatia M."/>
            <person name="Davies K.M."/>
            <person name="Delmans M."/>
            <person name="Demura T."/>
            <person name="Dierschke T."/>
            <person name="Dolan L."/>
            <person name="Dorantes-Acosta A.E."/>
            <person name="Eklund D.M."/>
            <person name="Florent S.N."/>
            <person name="Flores-Sandoval E."/>
            <person name="Fujiyama A."/>
            <person name="Fukuzawa H."/>
            <person name="Galik B."/>
            <person name="Grimanelli D."/>
            <person name="Grimwood J."/>
            <person name="Grossniklaus U."/>
            <person name="Hamada T."/>
            <person name="Haseloff J."/>
            <person name="Hetherington A.J."/>
            <person name="Higo A."/>
            <person name="Hirakawa Y."/>
            <person name="Hundley H.N."/>
            <person name="Ikeda Y."/>
            <person name="Inoue K."/>
            <person name="Inoue S.I."/>
            <person name="Ishida S."/>
            <person name="Jia Q."/>
            <person name="Kakita M."/>
            <person name="Kanazawa T."/>
            <person name="Kawai Y."/>
            <person name="Kawashima T."/>
            <person name="Kennedy M."/>
            <person name="Kinose K."/>
            <person name="Kinoshita T."/>
            <person name="Kohara Y."/>
            <person name="Koide E."/>
            <person name="Komatsu K."/>
            <person name="Kopischke S."/>
            <person name="Kubo M."/>
            <person name="Kyozuka J."/>
            <person name="Lagercrantz U."/>
            <person name="Lin S.S."/>
            <person name="Lindquist E."/>
            <person name="Lipzen A.M."/>
            <person name="Lu C.W."/>
            <person name="De Luna E."/>
            <person name="Martienssen R.A."/>
            <person name="Minamino N."/>
            <person name="Mizutani M."/>
            <person name="Mizutani M."/>
            <person name="Mochizuki N."/>
            <person name="Monte I."/>
            <person name="Mosher R."/>
            <person name="Nagasaki H."/>
            <person name="Nakagami H."/>
            <person name="Naramoto S."/>
            <person name="Nishitani K."/>
            <person name="Ohtani M."/>
            <person name="Okamoto T."/>
            <person name="Okumura M."/>
            <person name="Phillips J."/>
            <person name="Pollak B."/>
            <person name="Reinders A."/>
            <person name="Rovekamp M."/>
            <person name="Sano R."/>
            <person name="Sawa S."/>
            <person name="Schmid M.W."/>
            <person name="Shirakawa M."/>
            <person name="Solano R."/>
            <person name="Spunde A."/>
            <person name="Suetsugu N."/>
            <person name="Sugano S."/>
            <person name="Sugiyama A."/>
            <person name="Sun R."/>
            <person name="Suzuki Y."/>
            <person name="Takenaka M."/>
            <person name="Takezawa D."/>
            <person name="Tomogane H."/>
            <person name="Tsuzuki M."/>
            <person name="Ueda T."/>
            <person name="Umeda M."/>
            <person name="Ward J.M."/>
            <person name="Watanabe Y."/>
            <person name="Yazaki K."/>
            <person name="Yokoyama R."/>
            <person name="Yoshitake Y."/>
            <person name="Yotsui I."/>
            <person name="Zachgo S."/>
            <person name="Schmutz J."/>
        </authorList>
    </citation>
    <scope>NUCLEOTIDE SEQUENCE [LARGE SCALE GENOMIC DNA]</scope>
    <source>
        <strain evidence="2">Tak-1</strain>
    </source>
</reference>
<dbReference type="AlphaFoldDB" id="A0A2R6WLB7"/>
<name>A0A2R6WLB7_MARPO</name>
<evidence type="ECO:0000313" key="2">
    <source>
        <dbReference type="Proteomes" id="UP000244005"/>
    </source>
</evidence>
<dbReference type="EMBL" id="KZ772750">
    <property type="protein sequence ID" value="PTQ34659.1"/>
    <property type="molecule type" value="Genomic_DNA"/>
</dbReference>